<dbReference type="EMBL" id="MLJW01000196">
    <property type="protein sequence ID" value="OIQ93952.1"/>
    <property type="molecule type" value="Genomic_DNA"/>
</dbReference>
<protein>
    <submittedName>
        <fullName evidence="2">Branched-chain amino acid transport protein AzlD</fullName>
    </submittedName>
</protein>
<dbReference type="Pfam" id="PF05437">
    <property type="entry name" value="AzlD"/>
    <property type="match status" value="1"/>
</dbReference>
<feature type="transmembrane region" description="Helical" evidence="1">
    <location>
        <begin position="38"/>
        <end position="56"/>
    </location>
</feature>
<evidence type="ECO:0000313" key="2">
    <source>
        <dbReference type="EMBL" id="OIQ93952.1"/>
    </source>
</evidence>
<keyword evidence="1" id="KW-0812">Transmembrane</keyword>
<feature type="transmembrane region" description="Helical" evidence="1">
    <location>
        <begin position="88"/>
        <end position="104"/>
    </location>
</feature>
<accession>A0A1J5RCY1</accession>
<dbReference type="InterPro" id="IPR008407">
    <property type="entry name" value="Brnchd-chn_aa_trnsp_AzlD"/>
</dbReference>
<reference evidence="2" key="1">
    <citation type="submission" date="2016-10" db="EMBL/GenBank/DDBJ databases">
        <title>Sequence of Gallionella enrichment culture.</title>
        <authorList>
            <person name="Poehlein A."/>
            <person name="Muehling M."/>
            <person name="Daniel R."/>
        </authorList>
    </citation>
    <scope>NUCLEOTIDE SEQUENCE</scope>
</reference>
<organism evidence="2">
    <name type="scientific">mine drainage metagenome</name>
    <dbReference type="NCBI Taxonomy" id="410659"/>
    <lineage>
        <taxon>unclassified sequences</taxon>
        <taxon>metagenomes</taxon>
        <taxon>ecological metagenomes</taxon>
    </lineage>
</organism>
<gene>
    <name evidence="2" type="ORF">GALL_240470</name>
</gene>
<comment type="caution">
    <text evidence="2">The sequence shown here is derived from an EMBL/GenBank/DDBJ whole genome shotgun (WGS) entry which is preliminary data.</text>
</comment>
<keyword evidence="1" id="KW-1133">Transmembrane helix</keyword>
<proteinExistence type="predicted"/>
<feature type="transmembrane region" description="Helical" evidence="1">
    <location>
        <begin position="6"/>
        <end position="26"/>
    </location>
</feature>
<name>A0A1J5RCY1_9ZZZZ</name>
<dbReference type="AlphaFoldDB" id="A0A1J5RCY1"/>
<sequence>MEKVWLVILALAAATFATRLSFLGLFAHVELPRLVRRALAYMPPAILAAIIVPQVFPAVNGAPSLDPARLLAAVIASLVAWKTRSTMATVGIGMLALWGLQAILG</sequence>
<evidence type="ECO:0000256" key="1">
    <source>
        <dbReference type="SAM" id="Phobius"/>
    </source>
</evidence>
<keyword evidence="1" id="KW-0472">Membrane</keyword>